<proteinExistence type="predicted"/>
<reference evidence="1 2" key="1">
    <citation type="journal article" date="2011" name="Plasmid">
        <title>Streptomyces turgidiscabies Car8 contains a modular pathogenicity island that shares virulence genes with other actinobacterial plant pathogens.</title>
        <authorList>
            <person name="Huguet-Tapia J.C."/>
            <person name="Badger J.H."/>
            <person name="Loria R."/>
            <person name="Pettis G.S."/>
        </authorList>
    </citation>
    <scope>NUCLEOTIDE SEQUENCE [LARGE SCALE GENOMIC DNA]</scope>
    <source>
        <strain evidence="1 2">Car8</strain>
    </source>
</reference>
<dbReference type="AlphaFoldDB" id="L7ESI0"/>
<dbReference type="EMBL" id="AEJB01000619">
    <property type="protein sequence ID" value="ELP62383.1"/>
    <property type="molecule type" value="Genomic_DNA"/>
</dbReference>
<dbReference type="Proteomes" id="UP000010931">
    <property type="component" value="Unassembled WGS sequence"/>
</dbReference>
<comment type="caution">
    <text evidence="1">The sequence shown here is derived from an EMBL/GenBank/DDBJ whole genome shotgun (WGS) entry which is preliminary data.</text>
</comment>
<organism evidence="1 2">
    <name type="scientific">Streptomyces turgidiscabies (strain Car8)</name>
    <dbReference type="NCBI Taxonomy" id="698760"/>
    <lineage>
        <taxon>Bacteria</taxon>
        <taxon>Bacillati</taxon>
        <taxon>Actinomycetota</taxon>
        <taxon>Actinomycetes</taxon>
        <taxon>Kitasatosporales</taxon>
        <taxon>Streptomycetaceae</taxon>
        <taxon>Streptomyces</taxon>
    </lineage>
</organism>
<evidence type="ECO:0000313" key="1">
    <source>
        <dbReference type="EMBL" id="ELP62383.1"/>
    </source>
</evidence>
<gene>
    <name evidence="1" type="ORF">STRTUCAR8_06658</name>
</gene>
<keyword evidence="2" id="KW-1185">Reference proteome</keyword>
<accession>L7ESI0</accession>
<protein>
    <submittedName>
        <fullName evidence="1">Uncharacterized protein</fullName>
    </submittedName>
</protein>
<sequence>MGLLPGQFLGRGDDRAERHLETRYVGAARFPGGGLHRLDLLGGLRQRLAPQAVDVGLGAPGGVRGGRGAAERDVRAWLLDGEDVADEVVEAVVVALVVEGLMGGPDLLDDPDVLAGAGVPLVLGEG</sequence>
<feature type="non-terminal residue" evidence="1">
    <location>
        <position position="126"/>
    </location>
</feature>
<evidence type="ECO:0000313" key="2">
    <source>
        <dbReference type="Proteomes" id="UP000010931"/>
    </source>
</evidence>
<name>L7ESI0_STRT8</name>